<protein>
    <submittedName>
        <fullName evidence="2">Uncharacterized protein</fullName>
    </submittedName>
</protein>
<evidence type="ECO:0000313" key="2">
    <source>
        <dbReference type="EMBL" id="GAJ15782.1"/>
    </source>
</evidence>
<feature type="non-terminal residue" evidence="2">
    <location>
        <position position="1"/>
    </location>
</feature>
<dbReference type="EMBL" id="BARW01028801">
    <property type="protein sequence ID" value="GAJ15782.1"/>
    <property type="molecule type" value="Genomic_DNA"/>
</dbReference>
<keyword evidence="1" id="KW-0472">Membrane</keyword>
<reference evidence="2" key="1">
    <citation type="journal article" date="2014" name="Front. Microbiol.">
        <title>High frequency of phylogenetically diverse reductive dehalogenase-homologous genes in deep subseafloor sedimentary metagenomes.</title>
        <authorList>
            <person name="Kawai M."/>
            <person name="Futagami T."/>
            <person name="Toyoda A."/>
            <person name="Takaki Y."/>
            <person name="Nishi S."/>
            <person name="Hori S."/>
            <person name="Arai W."/>
            <person name="Tsubouchi T."/>
            <person name="Morono Y."/>
            <person name="Uchiyama I."/>
            <person name="Ito T."/>
            <person name="Fujiyama A."/>
            <person name="Inagaki F."/>
            <person name="Takami H."/>
        </authorList>
    </citation>
    <scope>NUCLEOTIDE SEQUENCE</scope>
    <source>
        <strain evidence="2">Expedition CK06-06</strain>
    </source>
</reference>
<comment type="caution">
    <text evidence="2">The sequence shown here is derived from an EMBL/GenBank/DDBJ whole genome shotgun (WGS) entry which is preliminary data.</text>
</comment>
<sequence>GRKSWSELTEKEKRIRVGIVAGLTILVVTGIVVFFLVG</sequence>
<dbReference type="AlphaFoldDB" id="X1VDV4"/>
<proteinExistence type="predicted"/>
<keyword evidence="1" id="KW-1133">Transmembrane helix</keyword>
<keyword evidence="1" id="KW-0812">Transmembrane</keyword>
<name>X1VDV4_9ZZZZ</name>
<gene>
    <name evidence="2" type="ORF">S12H4_46417</name>
</gene>
<evidence type="ECO:0000256" key="1">
    <source>
        <dbReference type="SAM" id="Phobius"/>
    </source>
</evidence>
<accession>X1VDV4</accession>
<feature type="transmembrane region" description="Helical" evidence="1">
    <location>
        <begin position="15"/>
        <end position="37"/>
    </location>
</feature>
<organism evidence="2">
    <name type="scientific">marine sediment metagenome</name>
    <dbReference type="NCBI Taxonomy" id="412755"/>
    <lineage>
        <taxon>unclassified sequences</taxon>
        <taxon>metagenomes</taxon>
        <taxon>ecological metagenomes</taxon>
    </lineage>
</organism>